<dbReference type="Pfam" id="PF01609">
    <property type="entry name" value="DDE_Tnp_1"/>
    <property type="match status" value="1"/>
</dbReference>
<sequence>MRCHKMGRPEPDPQRQFSPVHNRACSHRRMATAFLARVGVCQTGQKKSIFAAAFGADKPVRPSPIPYQTVTAPVVREPFLEILSFLDHISIIEDHRVPGMVTYPLNEVLLTTLVGLICRAADFDEIELTGLEQLDWLRQFLPFEHGVPQAQTFRKIFRLLDPKYLETAFSAWVESLRVHVGGGVAIDGKTLRGSKQAAGGDGALHLVSAYAHEAGLVIGQRAVNAKSNEITAIPELLDALVLNGAIVTIDAMGTQKLIAAKLIDKGADYVLALKGNQGTLHDDVRDFFADPDLLRECARHDDTCIGHGRIEERTCQVADASAWLTEQHSGWAGLASIAAVIATRTDKKSGEVSSETRLYISSLPPDPKTILNACRSHWSVENNLHWQLDVTFREDECRTRKDHAPLSLAIIRHAAFNMLKREPSKMSIKRKRLKAAMNQAFRKTVIC</sequence>
<evidence type="ECO:0000259" key="1">
    <source>
        <dbReference type="Pfam" id="PF01609"/>
    </source>
</evidence>
<dbReference type="GO" id="GO:0006313">
    <property type="term" value="P:DNA transposition"/>
    <property type="evidence" value="ECO:0007669"/>
    <property type="project" value="InterPro"/>
</dbReference>
<dbReference type="AlphaFoldDB" id="A0A221SKX8"/>
<dbReference type="Pfam" id="PF13808">
    <property type="entry name" value="DDE_Tnp_1_assoc"/>
    <property type="match status" value="1"/>
</dbReference>
<dbReference type="PANTHER" id="PTHR30298">
    <property type="entry name" value="H REPEAT-ASSOCIATED PREDICTED TRANSPOSASE"/>
    <property type="match status" value="1"/>
</dbReference>
<dbReference type="InterPro" id="IPR032806">
    <property type="entry name" value="YbfD_N"/>
</dbReference>
<dbReference type="InterPro" id="IPR047647">
    <property type="entry name" value="ISAs1_transpos"/>
</dbReference>
<dbReference type="PANTHER" id="PTHR30298:SF0">
    <property type="entry name" value="PROTEIN YBFL-RELATED"/>
    <property type="match status" value="1"/>
</dbReference>
<dbReference type="NCBIfam" id="NF033564">
    <property type="entry name" value="transpos_ISAs1"/>
    <property type="match status" value="1"/>
</dbReference>
<dbReference type="InterPro" id="IPR002559">
    <property type="entry name" value="Transposase_11"/>
</dbReference>
<accession>A0A221SKX8</accession>
<dbReference type="GO" id="GO:0003677">
    <property type="term" value="F:DNA binding"/>
    <property type="evidence" value="ECO:0007669"/>
    <property type="project" value="InterPro"/>
</dbReference>
<feature type="domain" description="Transposase IS4-like" evidence="1">
    <location>
        <begin position="183"/>
        <end position="417"/>
    </location>
</feature>
<reference evidence="3" key="1">
    <citation type="submission" date="2008-07" db="EMBL/GenBank/DDBJ databases">
        <title>Analysis of genes from marine vibrio MV-1 putatively involved in magnetosome formation.</title>
        <authorList>
            <person name="Trubitsyn D."/>
            <person name="French C."/>
            <person name="Staniland S."/>
            <person name="Ward B."/>
        </authorList>
    </citation>
    <scope>NUCLEOTIDE SEQUENCE</scope>
    <source>
        <strain evidence="3">MV-1</strain>
    </source>
</reference>
<name>A0A221SKX8_9VIBR</name>
<dbReference type="EMBL" id="EU921416">
    <property type="protein sequence ID" value="ASN76822.1"/>
    <property type="molecule type" value="Genomic_DNA"/>
</dbReference>
<protein>
    <submittedName>
        <fullName evidence="3">Transposase</fullName>
    </submittedName>
</protein>
<organism evidence="3">
    <name type="scientific">Vibrio sp. MV-1</name>
    <dbReference type="NCBI Taxonomy" id="632142"/>
    <lineage>
        <taxon>Bacteria</taxon>
        <taxon>Pseudomonadati</taxon>
        <taxon>Pseudomonadota</taxon>
        <taxon>Gammaproteobacteria</taxon>
        <taxon>Vibrionales</taxon>
        <taxon>Vibrionaceae</taxon>
        <taxon>Vibrio</taxon>
    </lineage>
</organism>
<dbReference type="InterPro" id="IPR051698">
    <property type="entry name" value="Transposase_11-like"/>
</dbReference>
<feature type="domain" description="H repeat-associated protein N-terminal" evidence="2">
    <location>
        <begin position="86"/>
        <end position="173"/>
    </location>
</feature>
<evidence type="ECO:0000259" key="2">
    <source>
        <dbReference type="Pfam" id="PF13808"/>
    </source>
</evidence>
<dbReference type="GO" id="GO:0004803">
    <property type="term" value="F:transposase activity"/>
    <property type="evidence" value="ECO:0007669"/>
    <property type="project" value="InterPro"/>
</dbReference>
<proteinExistence type="predicted"/>
<evidence type="ECO:0000313" key="3">
    <source>
        <dbReference type="EMBL" id="ASN76822.1"/>
    </source>
</evidence>